<keyword evidence="2 5" id="KW-0812">Transmembrane</keyword>
<evidence type="ECO:0000256" key="3">
    <source>
        <dbReference type="ARBA" id="ARBA00022989"/>
    </source>
</evidence>
<dbReference type="InterPro" id="IPR051788">
    <property type="entry name" value="MFS_Transporter"/>
</dbReference>
<name>A0ABY5K4E2_9CELL</name>
<feature type="transmembrane region" description="Helical" evidence="5">
    <location>
        <begin position="43"/>
        <end position="63"/>
    </location>
</feature>
<dbReference type="InterPro" id="IPR036259">
    <property type="entry name" value="MFS_trans_sf"/>
</dbReference>
<dbReference type="InterPro" id="IPR011701">
    <property type="entry name" value="MFS"/>
</dbReference>
<gene>
    <name evidence="7" type="ORF">NP075_17760</name>
</gene>
<feature type="transmembrane region" description="Helical" evidence="5">
    <location>
        <begin position="218"/>
        <end position="240"/>
    </location>
</feature>
<keyword evidence="8" id="KW-1185">Reference proteome</keyword>
<evidence type="ECO:0000256" key="1">
    <source>
        <dbReference type="ARBA" id="ARBA00004651"/>
    </source>
</evidence>
<dbReference type="CDD" id="cd17393">
    <property type="entry name" value="MFS_MosC_like"/>
    <property type="match status" value="1"/>
</dbReference>
<evidence type="ECO:0000256" key="4">
    <source>
        <dbReference type="ARBA" id="ARBA00023136"/>
    </source>
</evidence>
<feature type="transmembrane region" description="Helical" evidence="5">
    <location>
        <begin position="162"/>
        <end position="181"/>
    </location>
</feature>
<evidence type="ECO:0000259" key="6">
    <source>
        <dbReference type="PROSITE" id="PS50850"/>
    </source>
</evidence>
<dbReference type="Proteomes" id="UP001317322">
    <property type="component" value="Chromosome"/>
</dbReference>
<feature type="transmembrane region" description="Helical" evidence="5">
    <location>
        <begin position="252"/>
        <end position="272"/>
    </location>
</feature>
<dbReference type="PANTHER" id="PTHR23514:SF13">
    <property type="entry name" value="INNER MEMBRANE PROTEIN YBJJ"/>
    <property type="match status" value="1"/>
</dbReference>
<dbReference type="PANTHER" id="PTHR23514">
    <property type="entry name" value="BYPASS OF STOP CODON PROTEIN 6"/>
    <property type="match status" value="1"/>
</dbReference>
<feature type="transmembrane region" description="Helical" evidence="5">
    <location>
        <begin position="75"/>
        <end position="93"/>
    </location>
</feature>
<dbReference type="Gene3D" id="1.20.1250.20">
    <property type="entry name" value="MFS general substrate transporter like domains"/>
    <property type="match status" value="2"/>
</dbReference>
<reference evidence="7 8" key="1">
    <citation type="submission" date="2022-07" db="EMBL/GenBank/DDBJ databases">
        <title>Novel species in genus cellulomonas.</title>
        <authorList>
            <person name="Ye L."/>
        </authorList>
    </citation>
    <scope>NUCLEOTIDE SEQUENCE [LARGE SCALE GENOMIC DNA]</scope>
    <source>
        <strain evidence="8">zg-Y908</strain>
    </source>
</reference>
<comment type="subcellular location">
    <subcellularLocation>
        <location evidence="1">Cell membrane</location>
        <topology evidence="1">Multi-pass membrane protein</topology>
    </subcellularLocation>
</comment>
<feature type="transmembrane region" description="Helical" evidence="5">
    <location>
        <begin position="99"/>
        <end position="119"/>
    </location>
</feature>
<dbReference type="PROSITE" id="PS50850">
    <property type="entry name" value="MFS"/>
    <property type="match status" value="1"/>
</dbReference>
<dbReference type="SUPFAM" id="SSF103473">
    <property type="entry name" value="MFS general substrate transporter"/>
    <property type="match status" value="1"/>
</dbReference>
<proteinExistence type="predicted"/>
<evidence type="ECO:0000256" key="2">
    <source>
        <dbReference type="ARBA" id="ARBA00022692"/>
    </source>
</evidence>
<feature type="domain" description="Major facilitator superfamily (MFS) profile" evidence="6">
    <location>
        <begin position="218"/>
        <end position="406"/>
    </location>
</feature>
<feature type="transmembrane region" description="Helical" evidence="5">
    <location>
        <begin position="284"/>
        <end position="302"/>
    </location>
</feature>
<evidence type="ECO:0000313" key="8">
    <source>
        <dbReference type="Proteomes" id="UP001317322"/>
    </source>
</evidence>
<feature type="transmembrane region" description="Helical" evidence="5">
    <location>
        <begin position="369"/>
        <end position="387"/>
    </location>
</feature>
<dbReference type="InterPro" id="IPR020846">
    <property type="entry name" value="MFS_dom"/>
</dbReference>
<sequence length="406" mass="40406">MQQAVARRTRVSVGAAYAAQGFGYATVVTAMPGLKSRTGIDDGTISIVLLLGAVLAAVGSMLAERFARRSGSRTPVVVGLLAQAAGLVLVTTVTSVPPLFGAFVVFALGLGMVDASAGMQGVALEQRVGRPLMSTLFACLTGAAVAAALVQSGLARLGATTGAVAALLVAAGVAAAVALAVRPGLVRGADAPAPTAHVAVTPPDAAPVKRTPLPRAGIWLFGAMVAVAFVVDSAVSSWSTVYLHDGLGATGAVAPLGYAAYQGAVLVARLAGDPLVRRFGRARVAGPTVVVAAVGLFVVVLVPSPAAAIVGFALAGVGAGTLLPLAFSAAAELAPERRDDVVARINLFNYAGALVGAVALGLLSEVTGLGPAFVVPAVLLIPALLVVPRFDRPATLAVRGADRSRV</sequence>
<feature type="transmembrane region" description="Helical" evidence="5">
    <location>
        <begin position="308"/>
        <end position="329"/>
    </location>
</feature>
<protein>
    <submittedName>
        <fullName evidence="7">MFS transporter</fullName>
    </submittedName>
</protein>
<dbReference type="EMBL" id="CP101989">
    <property type="protein sequence ID" value="UUI64933.1"/>
    <property type="molecule type" value="Genomic_DNA"/>
</dbReference>
<feature type="transmembrane region" description="Helical" evidence="5">
    <location>
        <begin position="12"/>
        <end position="31"/>
    </location>
</feature>
<evidence type="ECO:0000256" key="5">
    <source>
        <dbReference type="SAM" id="Phobius"/>
    </source>
</evidence>
<feature type="transmembrane region" description="Helical" evidence="5">
    <location>
        <begin position="341"/>
        <end position="363"/>
    </location>
</feature>
<evidence type="ECO:0000313" key="7">
    <source>
        <dbReference type="EMBL" id="UUI64933.1"/>
    </source>
</evidence>
<feature type="transmembrane region" description="Helical" evidence="5">
    <location>
        <begin position="131"/>
        <end position="150"/>
    </location>
</feature>
<keyword evidence="3 5" id="KW-1133">Transmembrane helix</keyword>
<keyword evidence="4 5" id="KW-0472">Membrane</keyword>
<dbReference type="Pfam" id="PF07690">
    <property type="entry name" value="MFS_1"/>
    <property type="match status" value="1"/>
</dbReference>
<dbReference type="RefSeq" id="WP_227563425.1">
    <property type="nucleotide sequence ID" value="NZ_CP101989.1"/>
</dbReference>
<organism evidence="7 8">
    <name type="scientific">Cellulomonas wangsupingiae</name>
    <dbReference type="NCBI Taxonomy" id="2968085"/>
    <lineage>
        <taxon>Bacteria</taxon>
        <taxon>Bacillati</taxon>
        <taxon>Actinomycetota</taxon>
        <taxon>Actinomycetes</taxon>
        <taxon>Micrococcales</taxon>
        <taxon>Cellulomonadaceae</taxon>
        <taxon>Cellulomonas</taxon>
    </lineage>
</organism>
<accession>A0ABY5K4E2</accession>